<proteinExistence type="predicted"/>
<dbReference type="EMBL" id="BAABJO010000010">
    <property type="protein sequence ID" value="GAA5122262.1"/>
    <property type="molecule type" value="Genomic_DNA"/>
</dbReference>
<keyword evidence="1" id="KW-0479">Metal-binding</keyword>
<dbReference type="Gene3D" id="3.10.180.10">
    <property type="entry name" value="2,3-Dihydroxybiphenyl 1,2-Dioxygenase, domain 1"/>
    <property type="match status" value="1"/>
</dbReference>
<dbReference type="InterPro" id="IPR051332">
    <property type="entry name" value="Fosfomycin_Res_Enzymes"/>
</dbReference>
<dbReference type="InterPro" id="IPR029068">
    <property type="entry name" value="Glyas_Bleomycin-R_OHBP_Dase"/>
</dbReference>
<keyword evidence="4" id="KW-1185">Reference proteome</keyword>
<dbReference type="RefSeq" id="WP_345605889.1">
    <property type="nucleotide sequence ID" value="NZ_BAABJO010000010.1"/>
</dbReference>
<dbReference type="PROSITE" id="PS51819">
    <property type="entry name" value="VOC"/>
    <property type="match status" value="1"/>
</dbReference>
<dbReference type="PANTHER" id="PTHR36113">
    <property type="entry name" value="LYASE, PUTATIVE-RELATED-RELATED"/>
    <property type="match status" value="1"/>
</dbReference>
<dbReference type="Proteomes" id="UP001500804">
    <property type="component" value="Unassembled WGS sequence"/>
</dbReference>
<protein>
    <submittedName>
        <fullName evidence="3">VOC family protein</fullName>
    </submittedName>
</protein>
<comment type="caution">
    <text evidence="3">The sequence shown here is derived from an EMBL/GenBank/DDBJ whole genome shotgun (WGS) entry which is preliminary data.</text>
</comment>
<dbReference type="SUPFAM" id="SSF54593">
    <property type="entry name" value="Glyoxalase/Bleomycin resistance protein/Dihydroxybiphenyl dioxygenase"/>
    <property type="match status" value="1"/>
</dbReference>
<organism evidence="3 4">
    <name type="scientific">Pseudonocardia adelaidensis</name>
    <dbReference type="NCBI Taxonomy" id="648754"/>
    <lineage>
        <taxon>Bacteria</taxon>
        <taxon>Bacillati</taxon>
        <taxon>Actinomycetota</taxon>
        <taxon>Actinomycetes</taxon>
        <taxon>Pseudonocardiales</taxon>
        <taxon>Pseudonocardiaceae</taxon>
        <taxon>Pseudonocardia</taxon>
    </lineage>
</organism>
<gene>
    <name evidence="3" type="ORF">GCM10023320_32330</name>
</gene>
<evidence type="ECO:0000259" key="2">
    <source>
        <dbReference type="PROSITE" id="PS51819"/>
    </source>
</evidence>
<sequence>MPTFPPIAHIAITVADLDRSTRWYTALFGSEPVLDEDERTGGFHHTVFAIGDGQLFGLHTHPGGPAGDPFDERRTGLDHVAFACADRDELESWRRRLDELGISHGGIVDAHYGSGLSFRDPDNIALEFFAPPAG</sequence>
<dbReference type="CDD" id="cd06587">
    <property type="entry name" value="VOC"/>
    <property type="match status" value="1"/>
</dbReference>
<dbReference type="InterPro" id="IPR004360">
    <property type="entry name" value="Glyas_Fos-R_dOase_dom"/>
</dbReference>
<dbReference type="InterPro" id="IPR037523">
    <property type="entry name" value="VOC_core"/>
</dbReference>
<dbReference type="Pfam" id="PF00903">
    <property type="entry name" value="Glyoxalase"/>
    <property type="match status" value="1"/>
</dbReference>
<feature type="domain" description="VOC" evidence="2">
    <location>
        <begin position="6"/>
        <end position="131"/>
    </location>
</feature>
<accession>A0ABP9NJC3</accession>
<name>A0ABP9NJC3_9PSEU</name>
<evidence type="ECO:0000256" key="1">
    <source>
        <dbReference type="ARBA" id="ARBA00022723"/>
    </source>
</evidence>
<evidence type="ECO:0000313" key="3">
    <source>
        <dbReference type="EMBL" id="GAA5122262.1"/>
    </source>
</evidence>
<evidence type="ECO:0000313" key="4">
    <source>
        <dbReference type="Proteomes" id="UP001500804"/>
    </source>
</evidence>
<dbReference type="PANTHER" id="PTHR36113:SF6">
    <property type="entry name" value="FOSFOMYCIN RESISTANCE PROTEIN FOSX"/>
    <property type="match status" value="1"/>
</dbReference>
<reference evidence="4" key="1">
    <citation type="journal article" date="2019" name="Int. J. Syst. Evol. Microbiol.">
        <title>The Global Catalogue of Microorganisms (GCM) 10K type strain sequencing project: providing services to taxonomists for standard genome sequencing and annotation.</title>
        <authorList>
            <consortium name="The Broad Institute Genomics Platform"/>
            <consortium name="The Broad Institute Genome Sequencing Center for Infectious Disease"/>
            <person name="Wu L."/>
            <person name="Ma J."/>
        </authorList>
    </citation>
    <scope>NUCLEOTIDE SEQUENCE [LARGE SCALE GENOMIC DNA]</scope>
    <source>
        <strain evidence="4">JCM 18302</strain>
    </source>
</reference>